<gene>
    <name evidence="2" type="ORF">ILEXP_LOCUS36511</name>
</gene>
<evidence type="ECO:0000313" key="2">
    <source>
        <dbReference type="EMBL" id="CAK9167249.1"/>
    </source>
</evidence>
<proteinExistence type="predicted"/>
<name>A0ABC8TJS4_9AQUA</name>
<comment type="caution">
    <text evidence="2">The sequence shown here is derived from an EMBL/GenBank/DDBJ whole genome shotgun (WGS) entry which is preliminary data.</text>
</comment>
<feature type="region of interest" description="Disordered" evidence="1">
    <location>
        <begin position="1"/>
        <end position="25"/>
    </location>
</feature>
<protein>
    <submittedName>
        <fullName evidence="2">Uncharacterized protein</fullName>
    </submittedName>
</protein>
<dbReference type="Proteomes" id="UP001642360">
    <property type="component" value="Unassembled WGS sequence"/>
</dbReference>
<dbReference type="EMBL" id="CAUOFW020004785">
    <property type="protein sequence ID" value="CAK9167249.1"/>
    <property type="molecule type" value="Genomic_DNA"/>
</dbReference>
<keyword evidence="3" id="KW-1185">Reference proteome</keyword>
<evidence type="ECO:0000256" key="1">
    <source>
        <dbReference type="SAM" id="MobiDB-lite"/>
    </source>
</evidence>
<accession>A0ABC8TJS4</accession>
<evidence type="ECO:0000313" key="3">
    <source>
        <dbReference type="Proteomes" id="UP001642360"/>
    </source>
</evidence>
<organism evidence="2 3">
    <name type="scientific">Ilex paraguariensis</name>
    <name type="common">yerba mate</name>
    <dbReference type="NCBI Taxonomy" id="185542"/>
    <lineage>
        <taxon>Eukaryota</taxon>
        <taxon>Viridiplantae</taxon>
        <taxon>Streptophyta</taxon>
        <taxon>Embryophyta</taxon>
        <taxon>Tracheophyta</taxon>
        <taxon>Spermatophyta</taxon>
        <taxon>Magnoliopsida</taxon>
        <taxon>eudicotyledons</taxon>
        <taxon>Gunneridae</taxon>
        <taxon>Pentapetalae</taxon>
        <taxon>asterids</taxon>
        <taxon>campanulids</taxon>
        <taxon>Aquifoliales</taxon>
        <taxon>Aquifoliaceae</taxon>
        <taxon>Ilex</taxon>
    </lineage>
</organism>
<reference evidence="2 3" key="1">
    <citation type="submission" date="2024-02" db="EMBL/GenBank/DDBJ databases">
        <authorList>
            <person name="Vignale AGUSTIN F."/>
            <person name="Sosa J E."/>
            <person name="Modenutti C."/>
        </authorList>
    </citation>
    <scope>NUCLEOTIDE SEQUENCE [LARGE SCALE GENOMIC DNA]</scope>
</reference>
<sequence length="87" mass="10098">MMMITNDSDYDKDDEEGGRGDSHYNEDDVVILDGCYNDENDNDKRDYDNFISDDDDDPNHTLVLMILHFLFPAETQGKGQVAWRIFT</sequence>
<dbReference type="AlphaFoldDB" id="A0ABC8TJS4"/>